<evidence type="ECO:0000313" key="14">
    <source>
        <dbReference type="Proteomes" id="UP000298416"/>
    </source>
</evidence>
<accession>A0A8X8Y205</accession>
<evidence type="ECO:0000256" key="1">
    <source>
        <dbReference type="ARBA" id="ARBA00000900"/>
    </source>
</evidence>
<comment type="caution">
    <text evidence="13">The sequence shown here is derived from an EMBL/GenBank/DDBJ whole genome shotgun (WGS) entry which is preliminary data.</text>
</comment>
<evidence type="ECO:0000256" key="6">
    <source>
        <dbReference type="ARBA" id="ARBA00022771"/>
    </source>
</evidence>
<comment type="function">
    <text evidence="11">E3 ubiquitin-protein ligase.</text>
</comment>
<evidence type="ECO:0000256" key="3">
    <source>
        <dbReference type="ARBA" id="ARBA00004906"/>
    </source>
</evidence>
<evidence type="ECO:0000256" key="7">
    <source>
        <dbReference type="ARBA" id="ARBA00022786"/>
    </source>
</evidence>
<evidence type="ECO:0000256" key="10">
    <source>
        <dbReference type="PROSITE-ProRule" id="PRU00175"/>
    </source>
</evidence>
<organism evidence="13">
    <name type="scientific">Salvia splendens</name>
    <name type="common">Scarlet sage</name>
    <dbReference type="NCBI Taxonomy" id="180675"/>
    <lineage>
        <taxon>Eukaryota</taxon>
        <taxon>Viridiplantae</taxon>
        <taxon>Streptophyta</taxon>
        <taxon>Embryophyta</taxon>
        <taxon>Tracheophyta</taxon>
        <taxon>Spermatophyta</taxon>
        <taxon>Magnoliopsida</taxon>
        <taxon>eudicotyledons</taxon>
        <taxon>Gunneridae</taxon>
        <taxon>Pentapetalae</taxon>
        <taxon>asterids</taxon>
        <taxon>lamiids</taxon>
        <taxon>Lamiales</taxon>
        <taxon>Lamiaceae</taxon>
        <taxon>Nepetoideae</taxon>
        <taxon>Mentheae</taxon>
        <taxon>Salviinae</taxon>
        <taxon>Salvia</taxon>
        <taxon>Salvia subgen. Calosphace</taxon>
        <taxon>core Calosphace</taxon>
    </lineage>
</organism>
<dbReference type="InterPro" id="IPR045103">
    <property type="entry name" value="RNF5/RNF185-like"/>
</dbReference>
<evidence type="ECO:0000259" key="12">
    <source>
        <dbReference type="PROSITE" id="PS50089"/>
    </source>
</evidence>
<reference evidence="13" key="1">
    <citation type="submission" date="2018-01" db="EMBL/GenBank/DDBJ databases">
        <authorList>
            <person name="Mao J.F."/>
        </authorList>
    </citation>
    <scope>NUCLEOTIDE SEQUENCE</scope>
    <source>
        <strain evidence="13">Huo1</strain>
        <tissue evidence="13">Leaf</tissue>
    </source>
</reference>
<sequence length="277" mass="31190">MDWNGMIESLGMERILFEMADVLSVMAYEQSFRSPTMHLGSEGDASYKQKWNSVSQVAENPNGGFDCNICLESCHEPVVTLCGHLYCWPCIFKWLHVQRSSFESDERPRCPVCKSFITNASLVPLYGRGRSPSESEAKKWQLDATVPPRPPALGLNTLLATSPSVSSDLNLQNTPNPFHQENQQQYFPNPFGNYSSIPPPTTTSFFSPTISMVSEIVFSGMFGSTDTNLFAYPYTNSYPLIGNGSPRLRRHEIELDKSLNRLSIFLFWCIVLCLVLF</sequence>
<comment type="domain">
    <text evidence="11">The RING-type zinc finger domain is responsible for E3 ligase activity.</text>
</comment>
<dbReference type="Gene3D" id="3.30.40.10">
    <property type="entry name" value="Zinc/RING finger domain, C3HC4 (zinc finger)"/>
    <property type="match status" value="1"/>
</dbReference>
<keyword evidence="8 11" id="KW-0862">Zinc</keyword>
<evidence type="ECO:0000256" key="2">
    <source>
        <dbReference type="ARBA" id="ARBA00004308"/>
    </source>
</evidence>
<comment type="subcellular location">
    <subcellularLocation>
        <location evidence="2">Endomembrane system</location>
    </subcellularLocation>
    <subcellularLocation>
        <location evidence="11">Endoplasmic reticulum membrane</location>
        <topology evidence="11">Single-pass type IV membrane protein</topology>
    </subcellularLocation>
</comment>
<feature type="domain" description="RING-type" evidence="12">
    <location>
        <begin position="67"/>
        <end position="114"/>
    </location>
</feature>
<proteinExistence type="predicted"/>
<dbReference type="SMART" id="SM00184">
    <property type="entry name" value="RING"/>
    <property type="match status" value="1"/>
</dbReference>
<gene>
    <name evidence="13" type="ORF">SASPL_114790</name>
</gene>
<evidence type="ECO:0000256" key="5">
    <source>
        <dbReference type="ARBA" id="ARBA00022723"/>
    </source>
</evidence>
<dbReference type="EC" id="2.3.2.27" evidence="11"/>
<dbReference type="InterPro" id="IPR001841">
    <property type="entry name" value="Znf_RING"/>
</dbReference>
<protein>
    <recommendedName>
        <fullName evidence="11">E3 ubiquitin-protein ligase RMA</fullName>
        <ecNumber evidence="11">2.3.2.27</ecNumber>
    </recommendedName>
    <alternativeName>
        <fullName evidence="11">Protein RING membrane-anchor</fullName>
    </alternativeName>
    <alternativeName>
        <fullName evidence="11">RING-type E3 ubiquitin transferase RMA</fullName>
    </alternativeName>
</protein>
<dbReference type="InterPro" id="IPR017907">
    <property type="entry name" value="Znf_RING_CS"/>
</dbReference>
<dbReference type="SUPFAM" id="SSF57850">
    <property type="entry name" value="RING/U-box"/>
    <property type="match status" value="1"/>
</dbReference>
<evidence type="ECO:0000256" key="4">
    <source>
        <dbReference type="ARBA" id="ARBA00022679"/>
    </source>
</evidence>
<keyword evidence="11" id="KW-0256">Endoplasmic reticulum</keyword>
<dbReference type="GO" id="GO:0006511">
    <property type="term" value="P:ubiquitin-dependent protein catabolic process"/>
    <property type="evidence" value="ECO:0007669"/>
    <property type="project" value="UniProtKB-UniRule"/>
</dbReference>
<dbReference type="GO" id="GO:0061630">
    <property type="term" value="F:ubiquitin protein ligase activity"/>
    <property type="evidence" value="ECO:0007669"/>
    <property type="project" value="UniProtKB-UniRule"/>
</dbReference>
<keyword evidence="14" id="KW-1185">Reference proteome</keyword>
<reference evidence="13" key="2">
    <citation type="submission" date="2020-08" db="EMBL/GenBank/DDBJ databases">
        <title>Plant Genome Project.</title>
        <authorList>
            <person name="Zhang R.-G."/>
        </authorList>
    </citation>
    <scope>NUCLEOTIDE SEQUENCE</scope>
    <source>
        <strain evidence="13">Huo1</strain>
        <tissue evidence="13">Leaf</tissue>
    </source>
</reference>
<dbReference type="InterPro" id="IPR018957">
    <property type="entry name" value="Znf_C3HC4_RING-type"/>
</dbReference>
<dbReference type="PROSITE" id="PS50089">
    <property type="entry name" value="ZF_RING_2"/>
    <property type="match status" value="1"/>
</dbReference>
<keyword evidence="9" id="KW-0472">Membrane</keyword>
<evidence type="ECO:0000256" key="8">
    <source>
        <dbReference type="ARBA" id="ARBA00022833"/>
    </source>
</evidence>
<evidence type="ECO:0000256" key="11">
    <source>
        <dbReference type="RuleBase" id="RU369090"/>
    </source>
</evidence>
<dbReference type="Proteomes" id="UP000298416">
    <property type="component" value="Unassembled WGS sequence"/>
</dbReference>
<dbReference type="PROSITE" id="PS00518">
    <property type="entry name" value="ZF_RING_1"/>
    <property type="match status" value="1"/>
</dbReference>
<name>A0A8X8Y205_SALSN</name>
<dbReference type="InterPro" id="IPR013083">
    <property type="entry name" value="Znf_RING/FYVE/PHD"/>
</dbReference>
<keyword evidence="5 11" id="KW-0479">Metal-binding</keyword>
<evidence type="ECO:0000256" key="9">
    <source>
        <dbReference type="ARBA" id="ARBA00023136"/>
    </source>
</evidence>
<dbReference type="Pfam" id="PF00097">
    <property type="entry name" value="zf-C3HC4"/>
    <property type="match status" value="1"/>
</dbReference>
<dbReference type="PANTHER" id="PTHR12313">
    <property type="entry name" value="E3 UBIQUITIN-PROTEIN LIGASE RNF5-RELATED"/>
    <property type="match status" value="1"/>
</dbReference>
<keyword evidence="4 11" id="KW-0808">Transferase</keyword>
<dbReference type="GO" id="GO:0008270">
    <property type="term" value="F:zinc ion binding"/>
    <property type="evidence" value="ECO:0007669"/>
    <property type="project" value="UniProtKB-KW"/>
</dbReference>
<comment type="catalytic activity">
    <reaction evidence="1 11">
        <text>S-ubiquitinyl-[E2 ubiquitin-conjugating enzyme]-L-cysteine + [acceptor protein]-L-lysine = [E2 ubiquitin-conjugating enzyme]-L-cysteine + N(6)-ubiquitinyl-[acceptor protein]-L-lysine.</text>
        <dbReference type="EC" id="2.3.2.27"/>
    </reaction>
</comment>
<keyword evidence="6 10" id="KW-0863">Zinc-finger</keyword>
<dbReference type="GO" id="GO:0005789">
    <property type="term" value="C:endoplasmic reticulum membrane"/>
    <property type="evidence" value="ECO:0007669"/>
    <property type="project" value="UniProtKB-SubCell"/>
</dbReference>
<evidence type="ECO:0000313" key="13">
    <source>
        <dbReference type="EMBL" id="KAG6424373.1"/>
    </source>
</evidence>
<dbReference type="EMBL" id="PNBA02000005">
    <property type="protein sequence ID" value="KAG6424373.1"/>
    <property type="molecule type" value="Genomic_DNA"/>
</dbReference>
<keyword evidence="7 11" id="KW-0833">Ubl conjugation pathway</keyword>
<comment type="pathway">
    <text evidence="3 11">Protein modification; protein ubiquitination.</text>
</comment>
<dbReference type="AlphaFoldDB" id="A0A8X8Y205"/>